<accession>A0A136LX82</accession>
<name>A0A136LX82_9BACT</name>
<organism evidence="1 2">
    <name type="scientific">candidate division WS6 bacterium OLB20</name>
    <dbReference type="NCBI Taxonomy" id="1617426"/>
    <lineage>
        <taxon>Bacteria</taxon>
        <taxon>Candidatus Dojkabacteria</taxon>
    </lineage>
</organism>
<dbReference type="Proteomes" id="UP000070457">
    <property type="component" value="Unassembled WGS sequence"/>
</dbReference>
<dbReference type="PATRIC" id="fig|1617426.3.peg.1235"/>
<evidence type="ECO:0000313" key="1">
    <source>
        <dbReference type="EMBL" id="KXK26253.1"/>
    </source>
</evidence>
<reference evidence="1 2" key="1">
    <citation type="submission" date="2015-02" db="EMBL/GenBank/DDBJ databases">
        <title>Improved understanding of the partial-nitritation anammox process through 23 genomes representing the majority of the microbial community.</title>
        <authorList>
            <person name="Speth D.R."/>
            <person name="In T Zandt M."/>
            <person name="Guerrero Cruz S."/>
            <person name="Jetten M.S."/>
            <person name="Dutilh B.E."/>
        </authorList>
    </citation>
    <scope>NUCLEOTIDE SEQUENCE [LARGE SCALE GENOMIC DNA]</scope>
    <source>
        <strain evidence="1">OLB20</strain>
    </source>
</reference>
<dbReference type="STRING" id="1617426.TR69_WS6001001248"/>
<dbReference type="AlphaFoldDB" id="A0A136LX82"/>
<evidence type="ECO:0008006" key="3">
    <source>
        <dbReference type="Google" id="ProtNLM"/>
    </source>
</evidence>
<dbReference type="SUPFAM" id="SSF47789">
    <property type="entry name" value="C-terminal domain of RNA polymerase alpha subunit"/>
    <property type="match status" value="1"/>
</dbReference>
<dbReference type="EMBL" id="JYNZ01000004">
    <property type="protein sequence ID" value="KXK26253.1"/>
    <property type="molecule type" value="Genomic_DNA"/>
</dbReference>
<sequence>MILHSTPLPKTGAPATRALNEFGITSLEQLTGYSEEEILSLHGMGPKAFGILKAALEERGLAFKRY</sequence>
<proteinExistence type="predicted"/>
<dbReference type="Gene3D" id="1.10.150.20">
    <property type="entry name" value="5' to 3' exonuclease, C-terminal subdomain"/>
    <property type="match status" value="1"/>
</dbReference>
<protein>
    <recommendedName>
        <fullName evidence="3">DNA-binding protein</fullName>
    </recommendedName>
</protein>
<evidence type="ECO:0000313" key="2">
    <source>
        <dbReference type="Proteomes" id="UP000070457"/>
    </source>
</evidence>
<gene>
    <name evidence="1" type="ORF">TR69_WS6001001248</name>
</gene>
<comment type="caution">
    <text evidence="1">The sequence shown here is derived from an EMBL/GenBank/DDBJ whole genome shotgun (WGS) entry which is preliminary data.</text>
</comment>